<comment type="caution">
    <text evidence="6">The sequence shown here is derived from an EMBL/GenBank/DDBJ whole genome shotgun (WGS) entry which is preliminary data.</text>
</comment>
<evidence type="ECO:0000313" key="7">
    <source>
        <dbReference type="Proteomes" id="UP000278062"/>
    </source>
</evidence>
<dbReference type="GO" id="GO:0009401">
    <property type="term" value="P:phosphoenolpyruvate-dependent sugar phosphotransferase system"/>
    <property type="evidence" value="ECO:0007669"/>
    <property type="project" value="UniProtKB-KW"/>
</dbReference>
<dbReference type="EMBL" id="RBPL01000092">
    <property type="protein sequence ID" value="RMN94167.1"/>
    <property type="molecule type" value="Genomic_DNA"/>
</dbReference>
<evidence type="ECO:0000256" key="2">
    <source>
        <dbReference type="ARBA" id="ARBA00010736"/>
    </source>
</evidence>
<dbReference type="SUPFAM" id="SSF55594">
    <property type="entry name" value="HPr-like"/>
    <property type="match status" value="1"/>
</dbReference>
<dbReference type="GO" id="GO:0005737">
    <property type="term" value="C:cytoplasm"/>
    <property type="evidence" value="ECO:0007669"/>
    <property type="project" value="UniProtKB-SubCell"/>
</dbReference>
<reference evidence="6 7" key="1">
    <citation type="submission" date="2018-08" db="EMBL/GenBank/DDBJ databases">
        <title>Recombination of ecologically and evolutionarily significant loci maintains genetic cohesion in the Pseudomonas syringae species complex.</title>
        <authorList>
            <person name="Dillon M."/>
            <person name="Thakur S."/>
            <person name="Almeida R.N.D."/>
            <person name="Weir B.S."/>
            <person name="Guttman D.S."/>
        </authorList>
    </citation>
    <scope>NUCLEOTIDE SEQUENCE [LARGE SCALE GENOMIC DNA]</scope>
    <source>
        <strain evidence="6 7">1089_5</strain>
    </source>
</reference>
<dbReference type="PROSITE" id="PS51350">
    <property type="entry name" value="PTS_HPR_DOM"/>
    <property type="match status" value="1"/>
</dbReference>
<dbReference type="InterPro" id="IPR001020">
    <property type="entry name" value="PTS_HPr_His_P_site"/>
</dbReference>
<evidence type="ECO:0000256" key="1">
    <source>
        <dbReference type="ARBA" id="ARBA00004496"/>
    </source>
</evidence>
<dbReference type="Gene3D" id="3.30.1340.10">
    <property type="entry name" value="HPr-like"/>
    <property type="match status" value="1"/>
</dbReference>
<feature type="domain" description="HPr" evidence="5">
    <location>
        <begin position="27"/>
        <end position="115"/>
    </location>
</feature>
<dbReference type="Proteomes" id="UP000278062">
    <property type="component" value="Unassembled WGS sequence"/>
</dbReference>
<dbReference type="InterPro" id="IPR002114">
    <property type="entry name" value="PTS_HPr_Ser_P_site"/>
</dbReference>
<evidence type="ECO:0000256" key="3">
    <source>
        <dbReference type="ARBA" id="ARBA00022490"/>
    </source>
</evidence>
<dbReference type="PROSITE" id="PS00369">
    <property type="entry name" value="PTS_HPR_HIS"/>
    <property type="match status" value="1"/>
</dbReference>
<evidence type="ECO:0000256" key="4">
    <source>
        <dbReference type="ARBA" id="ARBA00022683"/>
    </source>
</evidence>
<gene>
    <name evidence="6" type="ORF">ALQ49_05047</name>
</gene>
<accession>A0A3M3RCQ4</accession>
<evidence type="ECO:0000259" key="5">
    <source>
        <dbReference type="PROSITE" id="PS51350"/>
    </source>
</evidence>
<dbReference type="InterPro" id="IPR000032">
    <property type="entry name" value="HPr-like"/>
</dbReference>
<organism evidence="6 7">
    <name type="scientific">Pseudomonas syringae pv. apii</name>
    <dbReference type="NCBI Taxonomy" id="81036"/>
    <lineage>
        <taxon>Bacteria</taxon>
        <taxon>Pseudomonadati</taxon>
        <taxon>Pseudomonadota</taxon>
        <taxon>Gammaproteobacteria</taxon>
        <taxon>Pseudomonadales</taxon>
        <taxon>Pseudomonadaceae</taxon>
        <taxon>Pseudomonas</taxon>
    </lineage>
</organism>
<dbReference type="NCBIfam" id="TIGR01003">
    <property type="entry name" value="PTS_HPr_family"/>
    <property type="match status" value="1"/>
</dbReference>
<dbReference type="PROSITE" id="PS00589">
    <property type="entry name" value="PTS_HPR_SER"/>
    <property type="match status" value="1"/>
</dbReference>
<proteinExistence type="inferred from homology"/>
<dbReference type="InterPro" id="IPR050399">
    <property type="entry name" value="HPr"/>
</dbReference>
<dbReference type="PRINTS" id="PR00107">
    <property type="entry name" value="PHOSPHOCPHPR"/>
</dbReference>
<dbReference type="CDD" id="cd00367">
    <property type="entry name" value="PTS-HPr_like"/>
    <property type="match status" value="1"/>
</dbReference>
<dbReference type="InterPro" id="IPR035895">
    <property type="entry name" value="HPr-like_sf"/>
</dbReference>
<name>A0A3M3RCQ4_9PSED</name>
<dbReference type="Pfam" id="PF00381">
    <property type="entry name" value="PTS-HPr"/>
    <property type="match status" value="1"/>
</dbReference>
<dbReference type="PANTHER" id="PTHR33705:SF2">
    <property type="entry name" value="PHOSPHOCARRIER PROTEIN NPR"/>
    <property type="match status" value="1"/>
</dbReference>
<sequence length="116" mass="12636">MARSCNNHSRTFRSATATLAERTYTAMPVRQITIINKLGLHARAAAKFVGVAGKFPCKIRVGRTPDSMVDGKSIMAVMMLAAGKGTDIHLHTEGEFEQEALDGLVELIDNKFDEGE</sequence>
<comment type="subcellular location">
    <subcellularLocation>
        <location evidence="1">Cytoplasm</location>
    </subcellularLocation>
</comment>
<keyword evidence="4" id="KW-0598">Phosphotransferase system</keyword>
<protein>
    <submittedName>
        <fullName evidence="6">Phosphocarrier protein HPr</fullName>
    </submittedName>
</protein>
<comment type="similarity">
    <text evidence="2">Belongs to the HPr family.</text>
</comment>
<dbReference type="AlphaFoldDB" id="A0A3M3RCQ4"/>
<evidence type="ECO:0000313" key="6">
    <source>
        <dbReference type="EMBL" id="RMN94167.1"/>
    </source>
</evidence>
<keyword evidence="3" id="KW-0963">Cytoplasm</keyword>
<dbReference type="PANTHER" id="PTHR33705">
    <property type="entry name" value="PHOSPHOCARRIER PROTEIN HPR"/>
    <property type="match status" value="1"/>
</dbReference>